<keyword evidence="8" id="KW-1185">Reference proteome</keyword>
<feature type="chain" id="PRO_5018717679" evidence="5">
    <location>
        <begin position="19"/>
        <end position="96"/>
    </location>
</feature>
<dbReference type="GO" id="GO:0032440">
    <property type="term" value="F:2-alkenal reductase [NAD(P)H] activity"/>
    <property type="evidence" value="ECO:0007669"/>
    <property type="project" value="UniProtKB-EC"/>
</dbReference>
<dbReference type="GO" id="GO:0006508">
    <property type="term" value="P:proteolysis"/>
    <property type="evidence" value="ECO:0007669"/>
    <property type="project" value="UniProtKB-KW"/>
</dbReference>
<dbReference type="InterPro" id="IPR013128">
    <property type="entry name" value="Peptidase_C1A"/>
</dbReference>
<dbReference type="EC" id="1.3.1.74" evidence="7"/>
<proteinExistence type="inferred from homology"/>
<dbReference type="GO" id="GO:0008234">
    <property type="term" value="F:cysteine-type peptidase activity"/>
    <property type="evidence" value="ECO:0007669"/>
    <property type="project" value="UniProtKB-KW"/>
</dbReference>
<dbReference type="Gene3D" id="3.90.70.10">
    <property type="entry name" value="Cysteine proteinases"/>
    <property type="match status" value="1"/>
</dbReference>
<comment type="similarity">
    <text evidence="1">Belongs to the peptidase C1 family.</text>
</comment>
<evidence type="ECO:0000259" key="6">
    <source>
        <dbReference type="SMART" id="SM00645"/>
    </source>
</evidence>
<dbReference type="EMBL" id="EQ974028">
    <property type="protein sequence ID" value="EEF35240.1"/>
    <property type="molecule type" value="Genomic_DNA"/>
</dbReference>
<evidence type="ECO:0000256" key="3">
    <source>
        <dbReference type="ARBA" id="ARBA00022801"/>
    </source>
</evidence>
<feature type="domain" description="Peptidase C1A papain C-terminal" evidence="6">
    <location>
        <begin position="1"/>
        <end position="96"/>
    </location>
</feature>
<gene>
    <name evidence="7" type="ORF">RCOM_0599920</name>
</gene>
<dbReference type="Proteomes" id="UP000008311">
    <property type="component" value="Unassembled WGS sequence"/>
</dbReference>
<evidence type="ECO:0000313" key="8">
    <source>
        <dbReference type="Proteomes" id="UP000008311"/>
    </source>
</evidence>
<dbReference type="SUPFAM" id="SSF54001">
    <property type="entry name" value="Cysteine proteinases"/>
    <property type="match status" value="1"/>
</dbReference>
<dbReference type="PANTHER" id="PTHR12411">
    <property type="entry name" value="CYSTEINE PROTEASE FAMILY C1-RELATED"/>
    <property type="match status" value="1"/>
</dbReference>
<evidence type="ECO:0000256" key="5">
    <source>
        <dbReference type="SAM" id="SignalP"/>
    </source>
</evidence>
<dbReference type="MEROPS" id="C01.029"/>
<dbReference type="Pfam" id="PF00112">
    <property type="entry name" value="Peptidase_C1"/>
    <property type="match status" value="1"/>
</dbReference>
<dbReference type="InParanoid" id="B9SMB9"/>
<protein>
    <submittedName>
        <fullName evidence="7">Cysteine protease, putative</fullName>
        <ecNumber evidence="7">1.3.1.74</ecNumber>
    </submittedName>
</protein>
<dbReference type="AlphaFoldDB" id="B9SMB9"/>
<evidence type="ECO:0000313" key="7">
    <source>
        <dbReference type="EMBL" id="EEF35240.1"/>
    </source>
</evidence>
<keyword evidence="7" id="KW-0560">Oxidoreductase</keyword>
<sequence>MPLCVGASSCWAFSIVAAVEGINKIVTGKLISLSDQELVDCDRSYNAGCNGDLVDNAFQFIINNGGIDTDKDYPYQAVDGKRDMTKVLQVYIIKAH</sequence>
<organism evidence="7 8">
    <name type="scientific">Ricinus communis</name>
    <name type="common">Castor bean</name>
    <dbReference type="NCBI Taxonomy" id="3988"/>
    <lineage>
        <taxon>Eukaryota</taxon>
        <taxon>Viridiplantae</taxon>
        <taxon>Streptophyta</taxon>
        <taxon>Embryophyta</taxon>
        <taxon>Tracheophyta</taxon>
        <taxon>Spermatophyta</taxon>
        <taxon>Magnoliopsida</taxon>
        <taxon>eudicotyledons</taxon>
        <taxon>Gunneridae</taxon>
        <taxon>Pentapetalae</taxon>
        <taxon>rosids</taxon>
        <taxon>fabids</taxon>
        <taxon>Malpighiales</taxon>
        <taxon>Euphorbiaceae</taxon>
        <taxon>Acalyphoideae</taxon>
        <taxon>Acalypheae</taxon>
        <taxon>Ricinus</taxon>
    </lineage>
</organism>
<dbReference type="STRING" id="3988.B9SMB9"/>
<keyword evidence="5" id="KW-0732">Signal</keyword>
<feature type="signal peptide" evidence="5">
    <location>
        <begin position="1"/>
        <end position="18"/>
    </location>
</feature>
<dbReference type="InterPro" id="IPR038765">
    <property type="entry name" value="Papain-like_cys_pep_sf"/>
</dbReference>
<evidence type="ECO:0000256" key="2">
    <source>
        <dbReference type="ARBA" id="ARBA00022670"/>
    </source>
</evidence>
<name>B9SMB9_RICCO</name>
<keyword evidence="3" id="KW-0378">Hydrolase</keyword>
<dbReference type="SMART" id="SM00645">
    <property type="entry name" value="Pept_C1"/>
    <property type="match status" value="1"/>
</dbReference>
<evidence type="ECO:0000256" key="1">
    <source>
        <dbReference type="ARBA" id="ARBA00008455"/>
    </source>
</evidence>
<keyword evidence="4" id="KW-0788">Thiol protease</keyword>
<dbReference type="eggNOG" id="KOG1543">
    <property type="taxonomic scope" value="Eukaryota"/>
</dbReference>
<accession>B9SMB9</accession>
<reference evidence="8" key="1">
    <citation type="journal article" date="2010" name="Nat. Biotechnol.">
        <title>Draft genome sequence of the oilseed species Ricinus communis.</title>
        <authorList>
            <person name="Chan A.P."/>
            <person name="Crabtree J."/>
            <person name="Zhao Q."/>
            <person name="Lorenzi H."/>
            <person name="Orvis J."/>
            <person name="Puiu D."/>
            <person name="Melake-Berhan A."/>
            <person name="Jones K.M."/>
            <person name="Redman J."/>
            <person name="Chen G."/>
            <person name="Cahoon E.B."/>
            <person name="Gedil M."/>
            <person name="Stanke M."/>
            <person name="Haas B.J."/>
            <person name="Wortman J.R."/>
            <person name="Fraser-Liggett C.M."/>
            <person name="Ravel J."/>
            <person name="Rabinowicz P.D."/>
        </authorList>
    </citation>
    <scope>NUCLEOTIDE SEQUENCE [LARGE SCALE GENOMIC DNA]</scope>
    <source>
        <strain evidence="8">cv. Hale</strain>
    </source>
</reference>
<evidence type="ECO:0000256" key="4">
    <source>
        <dbReference type="ARBA" id="ARBA00022807"/>
    </source>
</evidence>
<keyword evidence="2 7" id="KW-0645">Protease</keyword>
<dbReference type="InterPro" id="IPR000668">
    <property type="entry name" value="Peptidase_C1A_C"/>
</dbReference>